<evidence type="ECO:0000256" key="3">
    <source>
        <dbReference type="ARBA" id="ARBA00023274"/>
    </source>
</evidence>
<keyword evidence="2" id="KW-0689">Ribosomal protein</keyword>
<dbReference type="PRINTS" id="PR00062">
    <property type="entry name" value="RIBOSOMALL20"/>
</dbReference>
<dbReference type="GO" id="GO:1990904">
    <property type="term" value="C:ribonucleoprotein complex"/>
    <property type="evidence" value="ECO:0007669"/>
    <property type="project" value="UniProtKB-KW"/>
</dbReference>
<dbReference type="GO" id="GO:0003735">
    <property type="term" value="F:structural constituent of ribosome"/>
    <property type="evidence" value="ECO:0007669"/>
    <property type="project" value="InterPro"/>
</dbReference>
<keyword evidence="3" id="KW-0687">Ribonucleoprotein</keyword>
<organism evidence="4 5">
    <name type="scientific">Opisthorchis felineus</name>
    <dbReference type="NCBI Taxonomy" id="147828"/>
    <lineage>
        <taxon>Eukaryota</taxon>
        <taxon>Metazoa</taxon>
        <taxon>Spiralia</taxon>
        <taxon>Lophotrochozoa</taxon>
        <taxon>Platyhelminthes</taxon>
        <taxon>Trematoda</taxon>
        <taxon>Digenea</taxon>
        <taxon>Opisthorchiida</taxon>
        <taxon>Opisthorchiata</taxon>
        <taxon>Opisthorchiidae</taxon>
        <taxon>Opisthorchis</taxon>
    </lineage>
</organism>
<dbReference type="STRING" id="147828.A0A4S2MG69"/>
<comment type="similarity">
    <text evidence="1">Belongs to the bacterial ribosomal protein bL20 family.</text>
</comment>
<dbReference type="GO" id="GO:0019843">
    <property type="term" value="F:rRNA binding"/>
    <property type="evidence" value="ECO:0007669"/>
    <property type="project" value="InterPro"/>
</dbReference>
<keyword evidence="5" id="KW-1185">Reference proteome</keyword>
<dbReference type="Pfam" id="PF00453">
    <property type="entry name" value="Ribosomal_L20"/>
    <property type="match status" value="1"/>
</dbReference>
<dbReference type="Proteomes" id="UP000308267">
    <property type="component" value="Unassembled WGS sequence"/>
</dbReference>
<dbReference type="GO" id="GO:0006412">
    <property type="term" value="P:translation"/>
    <property type="evidence" value="ECO:0007669"/>
    <property type="project" value="InterPro"/>
</dbReference>
<dbReference type="OrthoDB" id="10251781at2759"/>
<comment type="caution">
    <text evidence="4">The sequence shown here is derived from an EMBL/GenBank/DDBJ whole genome shotgun (WGS) entry which is preliminary data.</text>
</comment>
<sequence length="163" mass="18759">MKLTDILFMRKVVSFGTCDPWFKRNQLMKFAFNYRGRLARCHKLGMNRVYKALQFVHAVRDARKKEIHGLWNQRIAIASEQHGLPDRRILLEGLAQSNVALNKNMLQLLAIYEPRTFEALVNVAKQYHSEVGVNLPVSATSVPVLSRGMLRFPIVPGNKHLYD</sequence>
<dbReference type="InterPro" id="IPR035566">
    <property type="entry name" value="Ribosomal_protein_bL20_C"/>
</dbReference>
<protein>
    <recommendedName>
        <fullName evidence="6">39S ribosomal protein L20, mitochondrial</fullName>
    </recommendedName>
</protein>
<dbReference type="Gene3D" id="1.10.1900.20">
    <property type="entry name" value="Ribosomal protein L20"/>
    <property type="match status" value="1"/>
</dbReference>
<evidence type="ECO:0008006" key="6">
    <source>
        <dbReference type="Google" id="ProtNLM"/>
    </source>
</evidence>
<evidence type="ECO:0000256" key="2">
    <source>
        <dbReference type="ARBA" id="ARBA00022980"/>
    </source>
</evidence>
<name>A0A4S2MG69_OPIFE</name>
<dbReference type="AlphaFoldDB" id="A0A4S2MG69"/>
<dbReference type="EMBL" id="SJOL01000328">
    <property type="protein sequence ID" value="TGZ75795.1"/>
    <property type="molecule type" value="Genomic_DNA"/>
</dbReference>
<dbReference type="SUPFAM" id="SSF74731">
    <property type="entry name" value="Ribosomal protein L20"/>
    <property type="match status" value="1"/>
</dbReference>
<accession>A0A4S2MG69</accession>
<dbReference type="InterPro" id="IPR005813">
    <property type="entry name" value="Ribosomal_bL20"/>
</dbReference>
<reference evidence="4 5" key="1">
    <citation type="journal article" date="2019" name="BMC Genomics">
        <title>New insights from Opisthorchis felineus genome: update on genomics of the epidemiologically important liver flukes.</title>
        <authorList>
            <person name="Ershov N.I."/>
            <person name="Mordvinov V.A."/>
            <person name="Prokhortchouk E.B."/>
            <person name="Pakharukova M.Y."/>
            <person name="Gunbin K.V."/>
            <person name="Ustyantsev K."/>
            <person name="Genaev M.A."/>
            <person name="Blinov A.G."/>
            <person name="Mazur A."/>
            <person name="Boulygina E."/>
            <person name="Tsygankova S."/>
            <person name="Khrameeva E."/>
            <person name="Chekanov N."/>
            <person name="Fan G."/>
            <person name="Xiao A."/>
            <person name="Zhang H."/>
            <person name="Xu X."/>
            <person name="Yang H."/>
            <person name="Solovyev V."/>
            <person name="Lee S.M."/>
            <person name="Liu X."/>
            <person name="Afonnikov D.A."/>
            <person name="Skryabin K.G."/>
        </authorList>
    </citation>
    <scope>NUCLEOTIDE SEQUENCE [LARGE SCALE GENOMIC DNA]</scope>
    <source>
        <strain evidence="4">AK-0245</strain>
        <tissue evidence="4">Whole organism</tissue>
    </source>
</reference>
<gene>
    <name evidence="4" type="ORF">CRM22_000186</name>
</gene>
<dbReference type="PANTHER" id="PTHR10986">
    <property type="entry name" value="39S RIBOSOMAL PROTEIN L20"/>
    <property type="match status" value="1"/>
</dbReference>
<evidence type="ECO:0000256" key="1">
    <source>
        <dbReference type="ARBA" id="ARBA00007698"/>
    </source>
</evidence>
<proteinExistence type="inferred from homology"/>
<evidence type="ECO:0000313" key="5">
    <source>
        <dbReference type="Proteomes" id="UP000308267"/>
    </source>
</evidence>
<dbReference type="GO" id="GO:0005840">
    <property type="term" value="C:ribosome"/>
    <property type="evidence" value="ECO:0007669"/>
    <property type="project" value="UniProtKB-KW"/>
</dbReference>
<dbReference type="EMBL" id="SJOL01000328">
    <property type="protein sequence ID" value="TGZ75796.1"/>
    <property type="molecule type" value="Genomic_DNA"/>
</dbReference>
<evidence type="ECO:0000313" key="4">
    <source>
        <dbReference type="EMBL" id="TGZ75796.1"/>
    </source>
</evidence>